<feature type="region of interest" description="Disordered" evidence="1">
    <location>
        <begin position="35"/>
        <end position="54"/>
    </location>
</feature>
<accession>A0A7W0DJ86</accession>
<sequence>MRINSWKFRLVVAATTALIGGGALAPAATAAPLPQADAHQTSAGQRLPTGDDSNDAFGEVTVGEDNARLGDRACAGNCNGTVNGTNGSDGGICAGLCNGSANGGRGTNGGPGQNGTNGGNGGVCVGVCGGSANGGDGGDGGDAVDGGDGGDGGTGGDGGLCVGVGCETSGQGGRGGNGGQG</sequence>
<dbReference type="AlphaFoldDB" id="A0A7W0DJ86"/>
<evidence type="ECO:0000313" key="4">
    <source>
        <dbReference type="Proteomes" id="UP000545761"/>
    </source>
</evidence>
<protein>
    <recommendedName>
        <fullName evidence="5">PE-PGRS family protein</fullName>
    </recommendedName>
</protein>
<gene>
    <name evidence="3" type="ORF">H1D24_09745</name>
</gene>
<keyword evidence="2" id="KW-0732">Signal</keyword>
<feature type="signal peptide" evidence="2">
    <location>
        <begin position="1"/>
        <end position="30"/>
    </location>
</feature>
<dbReference type="Proteomes" id="UP000545761">
    <property type="component" value="Unassembled WGS sequence"/>
</dbReference>
<proteinExistence type="predicted"/>
<evidence type="ECO:0008006" key="5">
    <source>
        <dbReference type="Google" id="ProtNLM"/>
    </source>
</evidence>
<name>A0A7W0DJ86_9ACTN</name>
<comment type="caution">
    <text evidence="3">The sequence shown here is derived from an EMBL/GenBank/DDBJ whole genome shotgun (WGS) entry which is preliminary data.</text>
</comment>
<organism evidence="3 4">
    <name type="scientific">Streptomyces himalayensis subsp. himalayensis</name>
    <dbReference type="NCBI Taxonomy" id="2756131"/>
    <lineage>
        <taxon>Bacteria</taxon>
        <taxon>Bacillati</taxon>
        <taxon>Actinomycetota</taxon>
        <taxon>Actinomycetes</taxon>
        <taxon>Kitasatosporales</taxon>
        <taxon>Streptomycetaceae</taxon>
        <taxon>Streptomyces</taxon>
        <taxon>Streptomyces himalayensis</taxon>
    </lineage>
</organism>
<reference evidence="3 4" key="1">
    <citation type="submission" date="2020-07" db="EMBL/GenBank/DDBJ databases">
        <title>Streptomyces isolated from Indian soil.</title>
        <authorList>
            <person name="Mandal S."/>
            <person name="Maiti P.K."/>
        </authorList>
    </citation>
    <scope>NUCLEOTIDE SEQUENCE [LARGE SCALE GENOMIC DNA]</scope>
    <source>
        <strain evidence="3 4">PSKA28</strain>
    </source>
</reference>
<feature type="chain" id="PRO_5030534112" description="PE-PGRS family protein" evidence="2">
    <location>
        <begin position="31"/>
        <end position="181"/>
    </location>
</feature>
<evidence type="ECO:0000256" key="2">
    <source>
        <dbReference type="SAM" id="SignalP"/>
    </source>
</evidence>
<evidence type="ECO:0000256" key="1">
    <source>
        <dbReference type="SAM" id="MobiDB-lite"/>
    </source>
</evidence>
<dbReference type="EMBL" id="JACEHE010000004">
    <property type="protein sequence ID" value="MBA2946088.1"/>
    <property type="molecule type" value="Genomic_DNA"/>
</dbReference>
<dbReference type="RefSeq" id="WP_181657014.1">
    <property type="nucleotide sequence ID" value="NZ_JACEHE010000004.1"/>
</dbReference>
<evidence type="ECO:0000313" key="3">
    <source>
        <dbReference type="EMBL" id="MBA2946088.1"/>
    </source>
</evidence>